<dbReference type="Pfam" id="PF01963">
    <property type="entry name" value="TraB_PrgY_gumN"/>
    <property type="match status" value="1"/>
</dbReference>
<name>A0A832T117_PYRHR</name>
<dbReference type="PANTHER" id="PTHR21530">
    <property type="entry name" value="PHEROMONE SHUTDOWN PROTEIN"/>
    <property type="match status" value="1"/>
</dbReference>
<gene>
    <name evidence="1" type="ORF">HA331_08760</name>
</gene>
<evidence type="ECO:0000313" key="2">
    <source>
        <dbReference type="Proteomes" id="UP000617544"/>
    </source>
</evidence>
<dbReference type="CDD" id="cd14726">
    <property type="entry name" value="TraB_PrgY-like"/>
    <property type="match status" value="1"/>
</dbReference>
<organism evidence="1 2">
    <name type="scientific">Pyrococcus horikoshii</name>
    <dbReference type="NCBI Taxonomy" id="53953"/>
    <lineage>
        <taxon>Archaea</taxon>
        <taxon>Methanobacteriati</taxon>
        <taxon>Methanobacteriota</taxon>
        <taxon>Thermococci</taxon>
        <taxon>Thermococcales</taxon>
        <taxon>Thermococcaceae</taxon>
        <taxon>Pyrococcus</taxon>
    </lineage>
</organism>
<proteinExistence type="predicted"/>
<dbReference type="InterPro" id="IPR046345">
    <property type="entry name" value="TraB_PrgY-like"/>
</dbReference>
<dbReference type="Proteomes" id="UP000617544">
    <property type="component" value="Unassembled WGS sequence"/>
</dbReference>
<dbReference type="AlphaFoldDB" id="A0A832T117"/>
<sequence length="220" mass="25116">MSYLRYVRIIGTVHVSPQSVKEVRNIILRENPDAVAVELDYGRLLSLLNGSSLTFSQAIKLGKIGILAYLLQGVEMALGKQVGVLPGSEMIEAFEVARSLGIPIYMIDMPIQVTLKRLFSVPIEEKIRGIIEIFLSIVYPKVELNLEDYISLELEFKRKYPTVYKILVEERNEFMARNLMRIVDILLERKKKIKIIAVVGLGHKRGIERILSHYSPKSIY</sequence>
<dbReference type="InterPro" id="IPR002816">
    <property type="entry name" value="TraB/PrgY/GumN_fam"/>
</dbReference>
<dbReference type="RefSeq" id="WP_048053322.1">
    <property type="nucleotide sequence ID" value="NZ_DUJN01000008.1"/>
</dbReference>
<accession>A0A832T117</accession>
<dbReference type="GeneID" id="1443471"/>
<dbReference type="EMBL" id="DUJN01000008">
    <property type="protein sequence ID" value="HII61809.1"/>
    <property type="molecule type" value="Genomic_DNA"/>
</dbReference>
<evidence type="ECO:0000313" key="1">
    <source>
        <dbReference type="EMBL" id="HII61809.1"/>
    </source>
</evidence>
<comment type="caution">
    <text evidence="1">The sequence shown here is derived from an EMBL/GenBank/DDBJ whole genome shotgun (WGS) entry which is preliminary data.</text>
</comment>
<reference evidence="1" key="1">
    <citation type="journal article" date="2020" name="bioRxiv">
        <title>A rank-normalized archaeal taxonomy based on genome phylogeny resolves widespread incomplete and uneven classifications.</title>
        <authorList>
            <person name="Rinke C."/>
            <person name="Chuvochina M."/>
            <person name="Mussig A.J."/>
            <person name="Chaumeil P.-A."/>
            <person name="Waite D.W."/>
            <person name="Whitman W.B."/>
            <person name="Parks D.H."/>
            <person name="Hugenholtz P."/>
        </authorList>
    </citation>
    <scope>NUCLEOTIDE SEQUENCE</scope>
    <source>
        <strain evidence="1">UBA8834</strain>
    </source>
</reference>
<protein>
    <submittedName>
        <fullName evidence="1">TraB/GumN family protein</fullName>
    </submittedName>
</protein>
<dbReference type="PANTHER" id="PTHR21530:SF7">
    <property type="entry name" value="TRAB DOMAIN-CONTAINING PROTEIN"/>
    <property type="match status" value="1"/>
</dbReference>